<organism evidence="3 4">
    <name type="scientific">Perilla frutescens var. hirtella</name>
    <name type="common">Perilla citriodora</name>
    <name type="synonym">Perilla setoyensis</name>
    <dbReference type="NCBI Taxonomy" id="608512"/>
    <lineage>
        <taxon>Eukaryota</taxon>
        <taxon>Viridiplantae</taxon>
        <taxon>Streptophyta</taxon>
        <taxon>Embryophyta</taxon>
        <taxon>Tracheophyta</taxon>
        <taxon>Spermatophyta</taxon>
        <taxon>Magnoliopsida</taxon>
        <taxon>eudicotyledons</taxon>
        <taxon>Gunneridae</taxon>
        <taxon>Pentapetalae</taxon>
        <taxon>asterids</taxon>
        <taxon>lamiids</taxon>
        <taxon>Lamiales</taxon>
        <taxon>Lamiaceae</taxon>
        <taxon>Nepetoideae</taxon>
        <taxon>Elsholtzieae</taxon>
        <taxon>Perilla</taxon>
    </lineage>
</organism>
<accession>A0AAD4J5F2</accession>
<feature type="region of interest" description="Disordered" evidence="2">
    <location>
        <begin position="1"/>
        <end position="79"/>
    </location>
</feature>
<dbReference type="EMBL" id="SDAM02000148">
    <property type="protein sequence ID" value="KAH6827504.1"/>
    <property type="molecule type" value="Genomic_DNA"/>
</dbReference>
<evidence type="ECO:0000256" key="2">
    <source>
        <dbReference type="SAM" id="MobiDB-lite"/>
    </source>
</evidence>
<evidence type="ECO:0000313" key="3">
    <source>
        <dbReference type="EMBL" id="KAH6827504.1"/>
    </source>
</evidence>
<dbReference type="Proteomes" id="UP001190926">
    <property type="component" value="Unassembled WGS sequence"/>
</dbReference>
<dbReference type="PANTHER" id="PTHR33493">
    <property type="entry name" value="LATE EMBRYOGENESIS ABUNDANT PROTEIN 6-RELATED"/>
    <property type="match status" value="1"/>
</dbReference>
<gene>
    <name evidence="3" type="ORF">C2S53_007849</name>
</gene>
<name>A0AAD4J5F2_PERFH</name>
<dbReference type="Pfam" id="PF03760">
    <property type="entry name" value="LEA_1"/>
    <property type="match status" value="1"/>
</dbReference>
<dbReference type="AlphaFoldDB" id="A0AAD4J5F2"/>
<keyword evidence="4" id="KW-1185">Reference proteome</keyword>
<protein>
    <submittedName>
        <fullName evidence="3">Late Embryogenesis Abundant 4-5</fullName>
    </submittedName>
</protein>
<dbReference type="InterPro" id="IPR005513">
    <property type="entry name" value="LEA_1"/>
</dbReference>
<dbReference type="GO" id="GO:0009793">
    <property type="term" value="P:embryo development ending in seed dormancy"/>
    <property type="evidence" value="ECO:0007669"/>
    <property type="project" value="InterPro"/>
</dbReference>
<feature type="compositionally biased region" description="Low complexity" evidence="2">
    <location>
        <begin position="65"/>
        <end position="79"/>
    </location>
</feature>
<sequence length="79" mass="8617">MQSIKEHAANVGALAISGMKKTKATAQEKMEKLAANSETEKQMATERKDDRKHEAELHKQESRVNNAAAKQAAKSSTGH</sequence>
<reference evidence="3 4" key="1">
    <citation type="journal article" date="2021" name="Nat. Commun.">
        <title>Incipient diploidization of the medicinal plant Perilla within 10,000 years.</title>
        <authorList>
            <person name="Zhang Y."/>
            <person name="Shen Q."/>
            <person name="Leng L."/>
            <person name="Zhang D."/>
            <person name="Chen S."/>
            <person name="Shi Y."/>
            <person name="Ning Z."/>
            <person name="Chen S."/>
        </authorList>
    </citation>
    <scope>NUCLEOTIDE SEQUENCE [LARGE SCALE GENOMIC DNA]</scope>
    <source>
        <strain evidence="4">cv. PC099</strain>
    </source>
</reference>
<proteinExistence type="inferred from homology"/>
<feature type="compositionally biased region" description="Basic and acidic residues" evidence="2">
    <location>
        <begin position="26"/>
        <end position="62"/>
    </location>
</feature>
<comment type="caution">
    <text evidence="3">The sequence shown here is derived from an EMBL/GenBank/DDBJ whole genome shotgun (WGS) entry which is preliminary data.</text>
</comment>
<evidence type="ECO:0000256" key="1">
    <source>
        <dbReference type="ARBA" id="ARBA00010975"/>
    </source>
</evidence>
<comment type="similarity">
    <text evidence="1">Belongs to the LEA type 1 family.</text>
</comment>
<evidence type="ECO:0000313" key="4">
    <source>
        <dbReference type="Proteomes" id="UP001190926"/>
    </source>
</evidence>
<dbReference type="PANTHER" id="PTHR33493:SF2">
    <property type="entry name" value="LATE EMBRYOGENESIS ABUNDANT PROTEIN 46"/>
    <property type="match status" value="1"/>
</dbReference>